<reference evidence="9" key="1">
    <citation type="submission" date="2018-04" db="EMBL/GenBank/DDBJ databases">
        <authorList>
            <person name="Cornet L."/>
        </authorList>
    </citation>
    <scope>NUCLEOTIDE SEQUENCE [LARGE SCALE GENOMIC DNA]</scope>
</reference>
<dbReference type="Gene3D" id="3.90.120.10">
    <property type="entry name" value="DNA Methylase, subunit A, domain 2"/>
    <property type="match status" value="1"/>
</dbReference>
<dbReference type="SUPFAM" id="SSF53335">
    <property type="entry name" value="S-adenosyl-L-methionine-dependent methyltransferases"/>
    <property type="match status" value="1"/>
</dbReference>
<organism evidence="8 9">
    <name type="scientific">Phormidesmis priestleyi</name>
    <dbReference type="NCBI Taxonomy" id="268141"/>
    <lineage>
        <taxon>Bacteria</taxon>
        <taxon>Bacillati</taxon>
        <taxon>Cyanobacteriota</taxon>
        <taxon>Cyanophyceae</taxon>
        <taxon>Leptolyngbyales</taxon>
        <taxon>Leptolyngbyaceae</taxon>
        <taxon>Phormidesmis</taxon>
    </lineage>
</organism>
<protein>
    <recommendedName>
        <fullName evidence="7">Cytosine-specific methyltransferase</fullName>
        <ecNumber evidence="7">2.1.1.37</ecNumber>
    </recommendedName>
</protein>
<dbReference type="InterPro" id="IPR029063">
    <property type="entry name" value="SAM-dependent_MTases_sf"/>
</dbReference>
<comment type="similarity">
    <text evidence="5 6">Belongs to the class I-like SAM-binding methyltransferase superfamily. C5-methyltransferase family.</text>
</comment>
<gene>
    <name evidence="8" type="ORF">DCF15_12010</name>
</gene>
<dbReference type="GO" id="GO:0032259">
    <property type="term" value="P:methylation"/>
    <property type="evidence" value="ECO:0007669"/>
    <property type="project" value="UniProtKB-KW"/>
</dbReference>
<keyword evidence="1 5" id="KW-0489">Methyltransferase</keyword>
<evidence type="ECO:0000256" key="7">
    <source>
        <dbReference type="RuleBase" id="RU000417"/>
    </source>
</evidence>
<keyword evidence="3 5" id="KW-0949">S-adenosyl-L-methionine</keyword>
<keyword evidence="4" id="KW-0680">Restriction system</keyword>
<evidence type="ECO:0000256" key="6">
    <source>
        <dbReference type="RuleBase" id="RU000416"/>
    </source>
</evidence>
<name>A0A2W4XIA9_9CYAN</name>
<dbReference type="GO" id="GO:0009307">
    <property type="term" value="P:DNA restriction-modification system"/>
    <property type="evidence" value="ECO:0007669"/>
    <property type="project" value="UniProtKB-KW"/>
</dbReference>
<dbReference type="PANTHER" id="PTHR10629">
    <property type="entry name" value="CYTOSINE-SPECIFIC METHYLTRANSFERASE"/>
    <property type="match status" value="1"/>
</dbReference>
<reference evidence="8 9" key="2">
    <citation type="submission" date="2018-06" db="EMBL/GenBank/DDBJ databases">
        <title>Metagenomic assembly of (sub)arctic Cyanobacteria and their associated microbiome from non-axenic cultures.</title>
        <authorList>
            <person name="Baurain D."/>
        </authorList>
    </citation>
    <scope>NUCLEOTIDE SEQUENCE [LARGE SCALE GENOMIC DNA]</scope>
    <source>
        <strain evidence="8">ULC027bin1</strain>
    </source>
</reference>
<dbReference type="AlphaFoldDB" id="A0A2W4XIA9"/>
<dbReference type="PROSITE" id="PS00094">
    <property type="entry name" value="C5_MTASE_1"/>
    <property type="match status" value="1"/>
</dbReference>
<comment type="caution">
    <text evidence="8">The sequence shown here is derived from an EMBL/GenBank/DDBJ whole genome shotgun (WGS) entry which is preliminary data.</text>
</comment>
<dbReference type="GO" id="GO:0044027">
    <property type="term" value="P:negative regulation of gene expression via chromosomal CpG island methylation"/>
    <property type="evidence" value="ECO:0007669"/>
    <property type="project" value="TreeGrafter"/>
</dbReference>
<dbReference type="PANTHER" id="PTHR10629:SF52">
    <property type="entry name" value="DNA (CYTOSINE-5)-METHYLTRANSFERASE 1"/>
    <property type="match status" value="1"/>
</dbReference>
<comment type="catalytic activity">
    <reaction evidence="7">
        <text>a 2'-deoxycytidine in DNA + S-adenosyl-L-methionine = a 5-methyl-2'-deoxycytidine in DNA + S-adenosyl-L-homocysteine + H(+)</text>
        <dbReference type="Rhea" id="RHEA:13681"/>
        <dbReference type="Rhea" id="RHEA-COMP:11369"/>
        <dbReference type="Rhea" id="RHEA-COMP:11370"/>
        <dbReference type="ChEBI" id="CHEBI:15378"/>
        <dbReference type="ChEBI" id="CHEBI:57856"/>
        <dbReference type="ChEBI" id="CHEBI:59789"/>
        <dbReference type="ChEBI" id="CHEBI:85452"/>
        <dbReference type="ChEBI" id="CHEBI:85454"/>
        <dbReference type="EC" id="2.1.1.37"/>
    </reaction>
</comment>
<evidence type="ECO:0000256" key="2">
    <source>
        <dbReference type="ARBA" id="ARBA00022679"/>
    </source>
</evidence>
<proteinExistence type="inferred from homology"/>
<dbReference type="NCBIfam" id="TIGR00675">
    <property type="entry name" value="dcm"/>
    <property type="match status" value="1"/>
</dbReference>
<feature type="active site" evidence="5">
    <location>
        <position position="80"/>
    </location>
</feature>
<dbReference type="EC" id="2.1.1.37" evidence="7"/>
<evidence type="ECO:0000256" key="4">
    <source>
        <dbReference type="ARBA" id="ARBA00022747"/>
    </source>
</evidence>
<dbReference type="GO" id="GO:0003677">
    <property type="term" value="F:DNA binding"/>
    <property type="evidence" value="ECO:0007669"/>
    <property type="project" value="TreeGrafter"/>
</dbReference>
<sequence>MVKTSSSKFSVVSLCAGAGGLDLGFEMAGFSHEYAIDNELWATKTLTRNRPFWSVCHGDIRDLKMGSENSPDVLLAGVPCQGFSLGGNRKDADPRNQLYKHVLRIAGEAKPRVVVIENVLNLRKMRSPETGKFFSAQIAEDLEKCGYTVFQDIFKMCHYGVPQTRRRFVFVAFREPPPAGYSLPQPDAQVTSIRPFLFDLANEEANVTVLPLLNHDPSWGFCSSVHLETGESVSETDSIKPVRFSRTASDGHPVRSFDEPFPAIDTATVWGWAQGNVQAVRATKDRVNGKHVRNPTANVTLWRISASRLRSFTHREYARLQTFPDNWEFLGANKRDIHKQIGNAVPVEFARRLAENIYEALDCIDTGSIFVNQNQQLVLFA</sequence>
<dbReference type="InterPro" id="IPR018117">
    <property type="entry name" value="C5_DNA_meth_AS"/>
</dbReference>
<dbReference type="InterPro" id="IPR001525">
    <property type="entry name" value="C5_MeTfrase"/>
</dbReference>
<dbReference type="InterPro" id="IPR050390">
    <property type="entry name" value="C5-Methyltransferase"/>
</dbReference>
<evidence type="ECO:0000256" key="3">
    <source>
        <dbReference type="ARBA" id="ARBA00022691"/>
    </source>
</evidence>
<accession>A0A2W4XIA9</accession>
<dbReference type="GO" id="GO:0003886">
    <property type="term" value="F:DNA (cytosine-5-)-methyltransferase activity"/>
    <property type="evidence" value="ECO:0007669"/>
    <property type="project" value="UniProtKB-EC"/>
</dbReference>
<dbReference type="Proteomes" id="UP000249794">
    <property type="component" value="Unassembled WGS sequence"/>
</dbReference>
<keyword evidence="2 5" id="KW-0808">Transferase</keyword>
<dbReference type="Pfam" id="PF00145">
    <property type="entry name" value="DNA_methylase"/>
    <property type="match status" value="1"/>
</dbReference>
<dbReference type="PRINTS" id="PR00105">
    <property type="entry name" value="C5METTRFRASE"/>
</dbReference>
<evidence type="ECO:0000313" key="8">
    <source>
        <dbReference type="EMBL" id="PZO54179.1"/>
    </source>
</evidence>
<evidence type="ECO:0000256" key="5">
    <source>
        <dbReference type="PROSITE-ProRule" id="PRU01016"/>
    </source>
</evidence>
<dbReference type="Gene3D" id="3.40.50.150">
    <property type="entry name" value="Vaccinia Virus protein VP39"/>
    <property type="match status" value="1"/>
</dbReference>
<dbReference type="PROSITE" id="PS51679">
    <property type="entry name" value="SAM_MT_C5"/>
    <property type="match status" value="1"/>
</dbReference>
<evidence type="ECO:0000256" key="1">
    <source>
        <dbReference type="ARBA" id="ARBA00022603"/>
    </source>
</evidence>
<evidence type="ECO:0000313" key="9">
    <source>
        <dbReference type="Proteomes" id="UP000249794"/>
    </source>
</evidence>
<dbReference type="EMBL" id="QBMP01000118">
    <property type="protein sequence ID" value="PZO54179.1"/>
    <property type="molecule type" value="Genomic_DNA"/>
</dbReference>